<evidence type="ECO:0000256" key="2">
    <source>
        <dbReference type="SAM" id="MobiDB-lite"/>
    </source>
</evidence>
<dbReference type="Gene3D" id="3.30.505.10">
    <property type="entry name" value="SH2 domain"/>
    <property type="match status" value="1"/>
</dbReference>
<name>A0A9N9WZ71_PHACE</name>
<evidence type="ECO:0000313" key="4">
    <source>
        <dbReference type="Proteomes" id="UP001153737"/>
    </source>
</evidence>
<dbReference type="Proteomes" id="UP001153737">
    <property type="component" value="Chromosome 14"/>
</dbReference>
<feature type="region of interest" description="Disordered" evidence="2">
    <location>
        <begin position="47"/>
        <end position="82"/>
    </location>
</feature>
<feature type="compositionally biased region" description="Polar residues" evidence="2">
    <location>
        <begin position="243"/>
        <end position="266"/>
    </location>
</feature>
<gene>
    <name evidence="3" type="ORF">PHAECO_LOCUS4323</name>
</gene>
<reference evidence="3" key="2">
    <citation type="submission" date="2022-10" db="EMBL/GenBank/DDBJ databases">
        <authorList>
            <consortium name="ENA_rothamsted_submissions"/>
            <consortium name="culmorum"/>
            <person name="King R."/>
        </authorList>
    </citation>
    <scope>NUCLEOTIDE SEQUENCE</scope>
</reference>
<evidence type="ECO:0000313" key="3">
    <source>
        <dbReference type="EMBL" id="CAG9816785.1"/>
    </source>
</evidence>
<accession>A0A9N9WZ71</accession>
<dbReference type="InterPro" id="IPR036860">
    <property type="entry name" value="SH2_dom_sf"/>
</dbReference>
<feature type="compositionally biased region" description="Low complexity" evidence="2">
    <location>
        <begin position="185"/>
        <end position="226"/>
    </location>
</feature>
<organism evidence="3 4">
    <name type="scientific">Phaedon cochleariae</name>
    <name type="common">Mustard beetle</name>
    <dbReference type="NCBI Taxonomy" id="80249"/>
    <lineage>
        <taxon>Eukaryota</taxon>
        <taxon>Metazoa</taxon>
        <taxon>Ecdysozoa</taxon>
        <taxon>Arthropoda</taxon>
        <taxon>Hexapoda</taxon>
        <taxon>Insecta</taxon>
        <taxon>Pterygota</taxon>
        <taxon>Neoptera</taxon>
        <taxon>Endopterygota</taxon>
        <taxon>Coleoptera</taxon>
        <taxon>Polyphaga</taxon>
        <taxon>Cucujiformia</taxon>
        <taxon>Chrysomeloidea</taxon>
        <taxon>Chrysomelidae</taxon>
        <taxon>Chrysomelinae</taxon>
        <taxon>Chrysomelini</taxon>
        <taxon>Phaedon</taxon>
    </lineage>
</organism>
<keyword evidence="4" id="KW-1185">Reference proteome</keyword>
<feature type="region of interest" description="Disordered" evidence="2">
    <location>
        <begin position="241"/>
        <end position="305"/>
    </location>
</feature>
<dbReference type="AlphaFoldDB" id="A0A9N9WZ71"/>
<feature type="compositionally biased region" description="Pro residues" evidence="2">
    <location>
        <begin position="63"/>
        <end position="77"/>
    </location>
</feature>
<feature type="region of interest" description="Disordered" evidence="2">
    <location>
        <begin position="131"/>
        <end position="150"/>
    </location>
</feature>
<dbReference type="InterPro" id="IPR051846">
    <property type="entry name" value="SH2_domain_adapters"/>
</dbReference>
<dbReference type="GO" id="GO:0001784">
    <property type="term" value="F:phosphotyrosine residue binding"/>
    <property type="evidence" value="ECO:0007669"/>
    <property type="project" value="TreeGrafter"/>
</dbReference>
<evidence type="ECO:0000256" key="1">
    <source>
        <dbReference type="ARBA" id="ARBA00022999"/>
    </source>
</evidence>
<keyword evidence="1" id="KW-0727">SH2 domain</keyword>
<dbReference type="EMBL" id="OU896720">
    <property type="protein sequence ID" value="CAG9816785.1"/>
    <property type="molecule type" value="Genomic_DNA"/>
</dbReference>
<proteinExistence type="predicted"/>
<dbReference type="PANTHER" id="PTHR15127:SF32">
    <property type="entry name" value="HEAVYWEIGHT, ISOFORM A"/>
    <property type="match status" value="1"/>
</dbReference>
<reference evidence="3" key="1">
    <citation type="submission" date="2022-01" db="EMBL/GenBank/DDBJ databases">
        <authorList>
            <person name="King R."/>
        </authorList>
    </citation>
    <scope>NUCLEOTIDE SEQUENCE</scope>
</reference>
<feature type="region of interest" description="Disordered" evidence="2">
    <location>
        <begin position="182"/>
        <end position="226"/>
    </location>
</feature>
<dbReference type="OrthoDB" id="5914531at2759"/>
<evidence type="ECO:0008006" key="5">
    <source>
        <dbReference type="Google" id="ProtNLM"/>
    </source>
</evidence>
<dbReference type="PANTHER" id="PTHR15127">
    <property type="entry name" value="HEAVYWEIGHT, ISOFORM A"/>
    <property type="match status" value="1"/>
</dbReference>
<protein>
    <recommendedName>
        <fullName evidence="5">SH2 domain-containing protein</fullName>
    </recommendedName>
</protein>
<sequence>MPPNLVTVTAYDDYGLDDMTRQRHVYETAFDCRISKSDDDLDQIDKKMHLLAAEDPPSAASGGPPPRRYPPSPPSTAPLPTKFRGKELAMNSVRSAPNLPARPTARLKDLHLPGKSAFEIEFGSGTSDRLISEFKGRPGSSSKDADQIYEIKGRPRKDLLLMNKRSKDSLLEFKGRSRIRHKYSSTESMTTSSSGGSMESIKSSTSEGNRSTSSSESRQSPSLSSGGILAQHANKLHILSPISDKSSQEPVSETSDNNRNNNSQKCSPEEVDENQKTKRRLPQNKNLLNLGFHGTNPAEFQGSDSGISIQSREGIKSRFGFTIAELSAPPSQQDFSDLPFDMPKLRRRRMVPEVACTSGSATSVDLRDLPFDMPKLRRRMRLQTSNLEGSASQASSSQSVIEADRKALCRPKLTLNLGELGVRQHSGFGLTLNGLGLTLNLPSPPPISDTIDVNLPLEKQGSARGFMHMRIQKSSSDGHFILGQFSKPFTSIPDMIKHFSINRLPIRGAEHMCLLQPVIAQLL</sequence>
<dbReference type="SUPFAM" id="SSF55550">
    <property type="entry name" value="SH2 domain"/>
    <property type="match status" value="1"/>
</dbReference>